<protein>
    <submittedName>
        <fullName evidence="5">Ribosome-recycling factor, putative</fullName>
    </submittedName>
</protein>
<reference evidence="5 6" key="1">
    <citation type="submission" date="2016-08" db="EMBL/GenBank/DDBJ databases">
        <authorList>
            <consortium name="Pathogen Informatics"/>
        </authorList>
    </citation>
    <scope>NUCLEOTIDE SEQUENCE [LARGE SCALE GENOMIC DNA]</scope>
    <source>
        <strain evidence="5 6">AJ</strain>
    </source>
</reference>
<dbReference type="InterPro" id="IPR023584">
    <property type="entry name" value="Ribosome_recyc_fac_dom"/>
</dbReference>
<dbReference type="Proteomes" id="UP000507163">
    <property type="component" value="Chromosome 5"/>
</dbReference>
<evidence type="ECO:0000259" key="4">
    <source>
        <dbReference type="Pfam" id="PF01765"/>
    </source>
</evidence>
<evidence type="ECO:0000256" key="1">
    <source>
        <dbReference type="ARBA" id="ARBA00005912"/>
    </source>
</evidence>
<evidence type="ECO:0000256" key="2">
    <source>
        <dbReference type="ARBA" id="ARBA00022917"/>
    </source>
</evidence>
<evidence type="ECO:0000313" key="6">
    <source>
        <dbReference type="Proteomes" id="UP000507163"/>
    </source>
</evidence>
<comment type="similarity">
    <text evidence="1">Belongs to the RRF family.</text>
</comment>
<dbReference type="GO" id="GO:0005739">
    <property type="term" value="C:mitochondrion"/>
    <property type="evidence" value="ECO:0007669"/>
    <property type="project" value="TreeGrafter"/>
</dbReference>
<dbReference type="GO" id="GO:0006412">
    <property type="term" value="P:translation"/>
    <property type="evidence" value="ECO:0007669"/>
    <property type="project" value="UniProtKB-KW"/>
</dbReference>
<feature type="coiled-coil region" evidence="3">
    <location>
        <begin position="198"/>
        <end position="225"/>
    </location>
</feature>
<dbReference type="InterPro" id="IPR036191">
    <property type="entry name" value="RRF_sf"/>
</dbReference>
<gene>
    <name evidence="5" type="primary">RRF2</name>
    <name evidence="5" type="ORF">PCHAJ_000087400</name>
</gene>
<evidence type="ECO:0000313" key="5">
    <source>
        <dbReference type="EMBL" id="SCL99766.1"/>
    </source>
</evidence>
<dbReference type="Gene3D" id="3.30.1360.40">
    <property type="match status" value="1"/>
</dbReference>
<dbReference type="PANTHER" id="PTHR20982">
    <property type="entry name" value="RIBOSOME RECYCLING FACTOR"/>
    <property type="match status" value="1"/>
</dbReference>
<keyword evidence="3" id="KW-0175">Coiled coil</keyword>
<proteinExistence type="inferred from homology"/>
<dbReference type="GO" id="GO:0043023">
    <property type="term" value="F:ribosomal large subunit binding"/>
    <property type="evidence" value="ECO:0007669"/>
    <property type="project" value="TreeGrafter"/>
</dbReference>
<keyword evidence="2" id="KW-0648">Protein biosynthesis</keyword>
<dbReference type="SUPFAM" id="SSF55194">
    <property type="entry name" value="Ribosome recycling factor, RRF"/>
    <property type="match status" value="1"/>
</dbReference>
<organism evidence="5 6">
    <name type="scientific">Plasmodium chabaudi chabaudi</name>
    <dbReference type="NCBI Taxonomy" id="31271"/>
    <lineage>
        <taxon>Eukaryota</taxon>
        <taxon>Sar</taxon>
        <taxon>Alveolata</taxon>
        <taxon>Apicomplexa</taxon>
        <taxon>Aconoidasida</taxon>
        <taxon>Haemosporida</taxon>
        <taxon>Plasmodiidae</taxon>
        <taxon>Plasmodium</taxon>
        <taxon>Plasmodium (Vinckeia)</taxon>
    </lineage>
</organism>
<name>A0A1C6X8M0_PLACU</name>
<evidence type="ECO:0000256" key="3">
    <source>
        <dbReference type="SAM" id="Coils"/>
    </source>
</evidence>
<dbReference type="PANTHER" id="PTHR20982:SF3">
    <property type="entry name" value="MITOCHONDRIAL RIBOSOME RECYCLING FACTOR PSEUDO 1"/>
    <property type="match status" value="1"/>
</dbReference>
<feature type="domain" description="Ribosome recycling factor" evidence="4">
    <location>
        <begin position="112"/>
        <end position="267"/>
    </location>
</feature>
<dbReference type="EMBL" id="LT608171">
    <property type="protein sequence ID" value="SCL99766.1"/>
    <property type="molecule type" value="Genomic_DNA"/>
</dbReference>
<dbReference type="AlphaFoldDB" id="A0A1C6X8M0"/>
<dbReference type="InterPro" id="IPR002661">
    <property type="entry name" value="Ribosome_recyc_fac"/>
</dbReference>
<accession>A0A1C6X8M0</accession>
<dbReference type="Pfam" id="PF01765">
    <property type="entry name" value="RRF"/>
    <property type="match status" value="1"/>
</dbReference>
<sequence>MNRPFRRLNIFSSSYLSPIVNNNNKVNRGSYGFLCVQGLNFGSKKEKTDKETKKFRNLLKISGIRNDETEDNDNTNRKGKENVKRITNENNNVDYKSYDIKIEEIIKNFDIKMKKLLENTLTVDFFNNIVVTKDKKKYKLSDLSQVVIKSSKTIYFYPYIINDIQKIIHTLKVKDNTWNPTTPNDGQCILLQIPPLTNEVKLKKKKEAKDLLEKVKNDIRNIRHKIRDFIGKNIEGDEWKIEERNKLDNYIKNKVKNIENVYEKYTKNY</sequence>
<dbReference type="Gene3D" id="1.10.132.20">
    <property type="entry name" value="Ribosome-recycling factor"/>
    <property type="match status" value="1"/>
</dbReference>